<dbReference type="InterPro" id="IPR016187">
    <property type="entry name" value="CTDL_fold"/>
</dbReference>
<dbReference type="Gene3D" id="3.90.1580.10">
    <property type="entry name" value="paralog of FGE (formylglycine-generating enzyme)"/>
    <property type="match status" value="1"/>
</dbReference>
<feature type="region of interest" description="Disordered" evidence="1">
    <location>
        <begin position="165"/>
        <end position="194"/>
    </location>
</feature>
<dbReference type="RefSeq" id="WP_052081752.1">
    <property type="nucleotide sequence ID" value="NZ_FOJO01000047.1"/>
</dbReference>
<dbReference type="InterPro" id="IPR005532">
    <property type="entry name" value="SUMF_dom"/>
</dbReference>
<proteinExistence type="predicted"/>
<gene>
    <name evidence="3" type="ORF">SAMN04487972_1478</name>
</gene>
<dbReference type="Proteomes" id="UP000182312">
    <property type="component" value="Unassembled WGS sequence"/>
</dbReference>
<reference evidence="3 4" key="1">
    <citation type="submission" date="2016-10" db="EMBL/GenBank/DDBJ databases">
        <authorList>
            <person name="de Groot N.N."/>
        </authorList>
    </citation>
    <scope>NUCLEOTIDE SEQUENCE [LARGE SCALE GENOMIC DNA]</scope>
    <source>
        <strain evidence="3 4">CGMCC 1.6117</strain>
    </source>
</reference>
<dbReference type="OrthoDB" id="9768004at2"/>
<dbReference type="Pfam" id="PF03781">
    <property type="entry name" value="FGE-sulfatase"/>
    <property type="match status" value="1"/>
</dbReference>
<organism evidence="3 4">
    <name type="scientific">Paracoccus halophilus</name>
    <dbReference type="NCBI Taxonomy" id="376733"/>
    <lineage>
        <taxon>Bacteria</taxon>
        <taxon>Pseudomonadati</taxon>
        <taxon>Pseudomonadota</taxon>
        <taxon>Alphaproteobacteria</taxon>
        <taxon>Rhodobacterales</taxon>
        <taxon>Paracoccaceae</taxon>
        <taxon>Paracoccus</taxon>
    </lineage>
</organism>
<evidence type="ECO:0000256" key="1">
    <source>
        <dbReference type="SAM" id="MobiDB-lite"/>
    </source>
</evidence>
<dbReference type="InterPro" id="IPR051043">
    <property type="entry name" value="Sulfatase_Mod_Factor_Kinase"/>
</dbReference>
<name>A0A1I0UEJ4_9RHOB</name>
<protein>
    <submittedName>
        <fullName evidence="3">Formylglycine-generating enzyme, required for sulfatase activity, contains SUMF1/FGE domain</fullName>
    </submittedName>
</protein>
<dbReference type="PANTHER" id="PTHR23150:SF19">
    <property type="entry name" value="FORMYLGLYCINE-GENERATING ENZYME"/>
    <property type="match status" value="1"/>
</dbReference>
<sequence length="217" mass="24863">MERPQHEVAISHDFRISRNEVTQAQWRRLMGENPYSRDRSSPYYNLPGMAERITRPNHSATVSWLDAQEFIATLNAAEGGPDHRLPTEAEWQYTARTGTKTRHYFGDDSNLLSRHAWFGKEFDAGGHHPVAQKTQNPWGLYDIHGNVWEWVQDWYSADYYAESPATDPQGPASGSERVVRGGSWHSTGNGWRSASRRDYPPDYRGISISFRLVRNIG</sequence>
<evidence type="ECO:0000259" key="2">
    <source>
        <dbReference type="Pfam" id="PF03781"/>
    </source>
</evidence>
<accession>A0A1I0UEJ4</accession>
<dbReference type="GO" id="GO:0120147">
    <property type="term" value="F:formylglycine-generating oxidase activity"/>
    <property type="evidence" value="ECO:0007669"/>
    <property type="project" value="TreeGrafter"/>
</dbReference>
<dbReference type="SUPFAM" id="SSF56436">
    <property type="entry name" value="C-type lectin-like"/>
    <property type="match status" value="1"/>
</dbReference>
<dbReference type="PANTHER" id="PTHR23150">
    <property type="entry name" value="SULFATASE MODIFYING FACTOR 1, 2"/>
    <property type="match status" value="1"/>
</dbReference>
<dbReference type="AlphaFoldDB" id="A0A1I0UEJ4"/>
<feature type="domain" description="Sulfatase-modifying factor enzyme-like" evidence="2">
    <location>
        <begin position="2"/>
        <end position="214"/>
    </location>
</feature>
<dbReference type="EMBL" id="FOJO01000047">
    <property type="protein sequence ID" value="SFA62303.1"/>
    <property type="molecule type" value="Genomic_DNA"/>
</dbReference>
<evidence type="ECO:0000313" key="3">
    <source>
        <dbReference type="EMBL" id="SFA62303.1"/>
    </source>
</evidence>
<evidence type="ECO:0000313" key="4">
    <source>
        <dbReference type="Proteomes" id="UP000182312"/>
    </source>
</evidence>
<dbReference type="InterPro" id="IPR042095">
    <property type="entry name" value="SUMF_sf"/>
</dbReference>